<comment type="caution">
    <text evidence="3">The sequence shown here is derived from an EMBL/GenBank/DDBJ whole genome shotgun (WGS) entry which is preliminary data.</text>
</comment>
<keyword evidence="2" id="KW-0963">Cytoplasm</keyword>
<dbReference type="GO" id="GO:0005737">
    <property type="term" value="C:cytoplasm"/>
    <property type="evidence" value="ECO:0007669"/>
    <property type="project" value="UniProtKB-SubCell"/>
</dbReference>
<dbReference type="GeneID" id="57165559"/>
<dbReference type="GO" id="GO:0017148">
    <property type="term" value="P:negative regulation of translation"/>
    <property type="evidence" value="ECO:0007669"/>
    <property type="project" value="UniProtKB-UniRule"/>
</dbReference>
<evidence type="ECO:0000313" key="3">
    <source>
        <dbReference type="EMBL" id="OHU30553.1"/>
    </source>
</evidence>
<dbReference type="PANTHER" id="PTHR21043">
    <property type="entry name" value="IOJAP SUPERFAMILY ORTHOLOG"/>
    <property type="match status" value="1"/>
</dbReference>
<keyword evidence="2" id="KW-0810">Translation regulation</keyword>
<comment type="function">
    <text evidence="2">Functions as a ribosomal silencing factor. Interacts with ribosomal protein uL14 (rplN), blocking formation of intersubunit bridge B8. Prevents association of the 30S and 50S ribosomal subunits and the formation of functional ribosomes, thus repressing translation.</text>
</comment>
<dbReference type="Pfam" id="PF02410">
    <property type="entry name" value="RsfS"/>
    <property type="match status" value="1"/>
</dbReference>
<dbReference type="STRING" id="948102.BKG76_02020"/>
<sequence>MTAAPDAVELATLAAQAAASKLATDVVVIDVSEQLVITDCFVIASAANERQVNAIVDQVEEVLRRAGQKPVRREGGREGRWTLLDYVDVVVHVQHEDERNYYALERLWRDCPVIPVDLDALPAEYSTETAADTEEGA</sequence>
<proteinExistence type="inferred from homology"/>
<accession>A0A1S1LEY9</accession>
<dbReference type="EMBL" id="MLIK01000004">
    <property type="protein sequence ID" value="OHU30553.1"/>
    <property type="molecule type" value="Genomic_DNA"/>
</dbReference>
<dbReference type="Proteomes" id="UP000179616">
    <property type="component" value="Unassembled WGS sequence"/>
</dbReference>
<dbReference type="SUPFAM" id="SSF81301">
    <property type="entry name" value="Nucleotidyltransferase"/>
    <property type="match status" value="1"/>
</dbReference>
<gene>
    <name evidence="2" type="primary">rsfS</name>
    <name evidence="3" type="ORF">BKG76_02020</name>
</gene>
<comment type="similarity">
    <text evidence="1 2">Belongs to the Iojap/RsfS family.</text>
</comment>
<dbReference type="HAMAP" id="MF_01477">
    <property type="entry name" value="Iojap_RsfS"/>
    <property type="match status" value="1"/>
</dbReference>
<dbReference type="NCBIfam" id="TIGR00090">
    <property type="entry name" value="rsfS_iojap_ybeB"/>
    <property type="match status" value="1"/>
</dbReference>
<dbReference type="Gene3D" id="3.30.460.10">
    <property type="entry name" value="Beta Polymerase, domain 2"/>
    <property type="match status" value="1"/>
</dbReference>
<dbReference type="InterPro" id="IPR004394">
    <property type="entry name" value="Iojap/RsfS/C7orf30"/>
</dbReference>
<protein>
    <recommendedName>
        <fullName evidence="2">Ribosomal silencing factor RsfS</fullName>
    </recommendedName>
</protein>
<evidence type="ECO:0000256" key="1">
    <source>
        <dbReference type="ARBA" id="ARBA00010574"/>
    </source>
</evidence>
<dbReference type="FunFam" id="3.30.460.10:FF:000008">
    <property type="entry name" value="Ribosomal silencing factor RsfS"/>
    <property type="match status" value="1"/>
</dbReference>
<dbReference type="RefSeq" id="WP_070935517.1">
    <property type="nucleotide sequence ID" value="NZ_JYKC01000014.1"/>
</dbReference>
<evidence type="ECO:0000256" key="2">
    <source>
        <dbReference type="HAMAP-Rule" id="MF_01477"/>
    </source>
</evidence>
<dbReference type="InterPro" id="IPR043519">
    <property type="entry name" value="NT_sf"/>
</dbReference>
<dbReference type="AlphaFoldDB" id="A0A1S1LEY9"/>
<dbReference type="GO" id="GO:0042256">
    <property type="term" value="P:cytosolic ribosome assembly"/>
    <property type="evidence" value="ECO:0007669"/>
    <property type="project" value="UniProtKB-UniRule"/>
</dbReference>
<name>A0A1S1LEY9_9MYCO</name>
<organism evidence="3 4">
    <name type="scientific">Mycobacteroides franklinii</name>
    <dbReference type="NCBI Taxonomy" id="948102"/>
    <lineage>
        <taxon>Bacteria</taxon>
        <taxon>Bacillati</taxon>
        <taxon>Actinomycetota</taxon>
        <taxon>Actinomycetes</taxon>
        <taxon>Mycobacteriales</taxon>
        <taxon>Mycobacteriaceae</taxon>
        <taxon>Mycobacteroides</taxon>
    </lineage>
</organism>
<evidence type="ECO:0000313" key="4">
    <source>
        <dbReference type="Proteomes" id="UP000179616"/>
    </source>
</evidence>
<dbReference type="OrthoDB" id="9793681at2"/>
<comment type="subcellular location">
    <subcellularLocation>
        <location evidence="2">Cytoplasm</location>
    </subcellularLocation>
</comment>
<keyword evidence="2" id="KW-0678">Repressor</keyword>
<dbReference type="GO" id="GO:0090071">
    <property type="term" value="P:negative regulation of ribosome biogenesis"/>
    <property type="evidence" value="ECO:0007669"/>
    <property type="project" value="UniProtKB-UniRule"/>
</dbReference>
<reference evidence="3 4" key="1">
    <citation type="submission" date="2016-10" db="EMBL/GenBank/DDBJ databases">
        <title>Evaluation of Human, Veterinary and Environmental Mycobacterium chelonae Isolates by Core Genome Phylogenomic Analysis, Targeted Gene Comparison, and Anti-microbial Susceptibility Patterns: A Tale of Mistaken Identities.</title>
        <authorList>
            <person name="Fogelson S.B."/>
            <person name="Camus A.C."/>
            <person name="Lorenz W."/>
            <person name="Vasireddy R."/>
            <person name="Vasireddy S."/>
            <person name="Smith T."/>
            <person name="Brown-Elliott B.A."/>
            <person name="Wallace R.J.Jr."/>
            <person name="Hasan N.A."/>
            <person name="Reischl U."/>
            <person name="Sanchez S."/>
        </authorList>
    </citation>
    <scope>NUCLEOTIDE SEQUENCE [LARGE SCALE GENOMIC DNA]</scope>
    <source>
        <strain evidence="3 4">1559</strain>
    </source>
</reference>
<comment type="subunit">
    <text evidence="2">Interacts with ribosomal protein uL14 (rplN).</text>
</comment>
<dbReference type="GO" id="GO:0043023">
    <property type="term" value="F:ribosomal large subunit binding"/>
    <property type="evidence" value="ECO:0007669"/>
    <property type="project" value="TreeGrafter"/>
</dbReference>
<dbReference type="PANTHER" id="PTHR21043:SF0">
    <property type="entry name" value="MITOCHONDRIAL ASSEMBLY OF RIBOSOMAL LARGE SUBUNIT PROTEIN 1"/>
    <property type="match status" value="1"/>
</dbReference>